<dbReference type="Pfam" id="PF13649">
    <property type="entry name" value="Methyltransf_25"/>
    <property type="match status" value="1"/>
</dbReference>
<evidence type="ECO:0000256" key="2">
    <source>
        <dbReference type="ARBA" id="ARBA00022679"/>
    </source>
</evidence>
<dbReference type="OrthoDB" id="16596at2759"/>
<evidence type="ECO:0000313" key="4">
    <source>
        <dbReference type="EMBL" id="KYQ92535.1"/>
    </source>
</evidence>
<reference evidence="4 5" key="1">
    <citation type="submission" date="2015-12" db="EMBL/GenBank/DDBJ databases">
        <title>Dictyostelia acquired genes for synthesis and detection of signals that induce cell-type specialization by lateral gene transfer from prokaryotes.</title>
        <authorList>
            <person name="Gloeckner G."/>
            <person name="Schaap P."/>
        </authorList>
    </citation>
    <scope>NUCLEOTIDE SEQUENCE [LARGE SCALE GENOMIC DNA]</scope>
    <source>
        <strain evidence="4 5">TK</strain>
    </source>
</reference>
<feature type="domain" description="Methyltransferase" evidence="3">
    <location>
        <begin position="46"/>
        <end position="142"/>
    </location>
</feature>
<dbReference type="STRING" id="361077.A0A151ZF31"/>
<sequence length="253" mass="29465">MAQNIYDDAKFFKNYSNLDRSTKGYNGTFEWPYLRDLLGDIKGKKILDLGTGFGWFCRESIKEMGAKEALGVDISENMLTRAKELTVDEVFKDKIRYQRQDLENIDLGDEKFDLVFSIFVCHYIKNIENLFRHIYDHLNVGGEFEFSIEHPIFTCCKHIEPNFIPLPGSSNLIWPVSHYNNEGDRVTNWLAEGVIKQHRTVATYVNTLIKVGFTITHLQEWYPTEEQIKANPNANLHMEIDRPLILILKVKKN</sequence>
<dbReference type="PANTHER" id="PTHR43861">
    <property type="entry name" value="TRANS-ACONITATE 2-METHYLTRANSFERASE-RELATED"/>
    <property type="match status" value="1"/>
</dbReference>
<dbReference type="EMBL" id="LODT01000029">
    <property type="protein sequence ID" value="KYQ92535.1"/>
    <property type="molecule type" value="Genomic_DNA"/>
</dbReference>
<keyword evidence="5" id="KW-1185">Reference proteome</keyword>
<evidence type="ECO:0000256" key="1">
    <source>
        <dbReference type="ARBA" id="ARBA00022603"/>
    </source>
</evidence>
<keyword evidence="2" id="KW-0808">Transferase</keyword>
<evidence type="ECO:0000259" key="3">
    <source>
        <dbReference type="Pfam" id="PF13649"/>
    </source>
</evidence>
<keyword evidence="1" id="KW-0489">Methyltransferase</keyword>
<dbReference type="Gene3D" id="3.40.50.150">
    <property type="entry name" value="Vaccinia Virus protein VP39"/>
    <property type="match status" value="1"/>
</dbReference>
<protein>
    <recommendedName>
        <fullName evidence="3">Methyltransferase domain-containing protein</fullName>
    </recommendedName>
</protein>
<name>A0A151ZF31_TIELA</name>
<evidence type="ECO:0000313" key="5">
    <source>
        <dbReference type="Proteomes" id="UP000076078"/>
    </source>
</evidence>
<accession>A0A151ZF31</accession>
<dbReference type="SUPFAM" id="SSF53335">
    <property type="entry name" value="S-adenosyl-L-methionine-dependent methyltransferases"/>
    <property type="match status" value="1"/>
</dbReference>
<dbReference type="InParanoid" id="A0A151ZF31"/>
<dbReference type="InterPro" id="IPR029063">
    <property type="entry name" value="SAM-dependent_MTases_sf"/>
</dbReference>
<dbReference type="AlphaFoldDB" id="A0A151ZF31"/>
<dbReference type="GO" id="GO:0032259">
    <property type="term" value="P:methylation"/>
    <property type="evidence" value="ECO:0007669"/>
    <property type="project" value="UniProtKB-KW"/>
</dbReference>
<dbReference type="InterPro" id="IPR041698">
    <property type="entry name" value="Methyltransf_25"/>
</dbReference>
<dbReference type="Proteomes" id="UP000076078">
    <property type="component" value="Unassembled WGS sequence"/>
</dbReference>
<dbReference type="OMA" id="WPVSHYS"/>
<gene>
    <name evidence="4" type="ORF">DLAC_06527</name>
</gene>
<dbReference type="PANTHER" id="PTHR43861:SF1">
    <property type="entry name" value="TRANS-ACONITATE 2-METHYLTRANSFERASE"/>
    <property type="match status" value="1"/>
</dbReference>
<proteinExistence type="predicted"/>
<organism evidence="4 5">
    <name type="scientific">Tieghemostelium lacteum</name>
    <name type="common">Slime mold</name>
    <name type="synonym">Dictyostelium lacteum</name>
    <dbReference type="NCBI Taxonomy" id="361077"/>
    <lineage>
        <taxon>Eukaryota</taxon>
        <taxon>Amoebozoa</taxon>
        <taxon>Evosea</taxon>
        <taxon>Eumycetozoa</taxon>
        <taxon>Dictyostelia</taxon>
        <taxon>Dictyosteliales</taxon>
        <taxon>Raperosteliaceae</taxon>
        <taxon>Tieghemostelium</taxon>
    </lineage>
</organism>
<comment type="caution">
    <text evidence="4">The sequence shown here is derived from an EMBL/GenBank/DDBJ whole genome shotgun (WGS) entry which is preliminary data.</text>
</comment>
<dbReference type="CDD" id="cd02440">
    <property type="entry name" value="AdoMet_MTases"/>
    <property type="match status" value="1"/>
</dbReference>
<dbReference type="GO" id="GO:0008168">
    <property type="term" value="F:methyltransferase activity"/>
    <property type="evidence" value="ECO:0007669"/>
    <property type="project" value="UniProtKB-KW"/>
</dbReference>